<feature type="compositionally biased region" description="Basic and acidic residues" evidence="5">
    <location>
        <begin position="869"/>
        <end position="879"/>
    </location>
</feature>
<keyword evidence="2" id="KW-0833">Ubl conjugation pathway</keyword>
<dbReference type="GeneID" id="39582284"/>
<dbReference type="Gene3D" id="2.130.10.10">
    <property type="entry name" value="YVTN repeat-like/Quinoprotein amine dehydrogenase"/>
    <property type="match status" value="2"/>
</dbReference>
<dbReference type="PROSITE" id="PS50082">
    <property type="entry name" value="WD_REPEATS_2"/>
    <property type="match status" value="1"/>
</dbReference>
<feature type="region of interest" description="Disordered" evidence="5">
    <location>
        <begin position="1"/>
        <end position="75"/>
    </location>
</feature>
<dbReference type="SMART" id="SM00320">
    <property type="entry name" value="WD40"/>
    <property type="match status" value="6"/>
</dbReference>
<evidence type="ECO:0000256" key="2">
    <source>
        <dbReference type="ARBA" id="ARBA00022786"/>
    </source>
</evidence>
<feature type="compositionally biased region" description="Acidic residues" evidence="5">
    <location>
        <begin position="880"/>
        <end position="891"/>
    </location>
</feature>
<dbReference type="InterPro" id="IPR036322">
    <property type="entry name" value="WD40_repeat_dom_sf"/>
</dbReference>
<dbReference type="Proteomes" id="UP000272025">
    <property type="component" value="Unassembled WGS sequence"/>
</dbReference>
<dbReference type="OrthoDB" id="2096344at2759"/>
<feature type="compositionally biased region" description="Basic and acidic residues" evidence="5">
    <location>
        <begin position="264"/>
        <end position="278"/>
    </location>
</feature>
<dbReference type="GO" id="GO:0043161">
    <property type="term" value="P:proteasome-mediated ubiquitin-dependent protein catabolic process"/>
    <property type="evidence" value="ECO:0007669"/>
    <property type="project" value="TreeGrafter"/>
</dbReference>
<dbReference type="SUPFAM" id="SSF50978">
    <property type="entry name" value="WD40 repeat-like"/>
    <property type="match status" value="1"/>
</dbReference>
<feature type="compositionally biased region" description="Basic residues" evidence="5">
    <location>
        <begin position="43"/>
        <end position="52"/>
    </location>
</feature>
<proteinExistence type="inferred from homology"/>
<feature type="repeat" description="WD" evidence="4">
    <location>
        <begin position="495"/>
        <end position="532"/>
    </location>
</feature>
<dbReference type="GO" id="GO:0005634">
    <property type="term" value="C:nucleus"/>
    <property type="evidence" value="ECO:0007669"/>
    <property type="project" value="TreeGrafter"/>
</dbReference>
<feature type="compositionally biased region" description="Polar residues" evidence="5">
    <location>
        <begin position="138"/>
        <end position="153"/>
    </location>
</feature>
<keyword evidence="4" id="KW-0853">WD repeat</keyword>
<dbReference type="GO" id="GO:0030674">
    <property type="term" value="F:protein-macromolecule adaptor activity"/>
    <property type="evidence" value="ECO:0007669"/>
    <property type="project" value="TreeGrafter"/>
</dbReference>
<sequence length="891" mass="97327">MAGRGRHTGLASPPPSDGLLPPSSPVTMLAPSSPLRDGSPQTKRTRRERRKPVLTPRKLARFFTPKSQRGSEVGGRCILRDANDAILNIQSSPPASSKAALVVSSPLCVPTTTFTGDHAASPPSQARKRKRGREDRAPSTSPCRNRNATSTSTESRRHAYDFRSPTPTRRLRFESTGIERSDEEIRAEEYDGSHSEQLNIPAGDLMAEVNFLPPLSPLRLPSSNIRSGSQSTRCLFPERAIRPSEESDSEAPDSRISRSLKSMVSERDGQTPMKERTTKDLVSSNVWWESSNCSRTAATVADFFRQQRYADKEVKPQPPVIKQPVVPTSDKIIPGFMPKPVLRLENRGFGAQLLLREQGITPRPGRQHIEYPAHDGRAQTSKFFTRPIDVYTCYSEARGGYNATIPFCVESCHGEAITAIGDEEGCIRLVDNTPASGLGDLQTNSRKLKAFMPAHNNAIMDLSFSNDDLRLATACGDYNGKIIDVMSQSVAIELGGGHEHSMRRVAFQPGQANGNVVATSDRQGKIQLWDVRCSSGSALAFTTRTPSSYKYRDRSRSALVARPVNTLGSAHARTIDGCTRGASVTALQWMPAGREHLLLSACEANAGIKLWDTRYITPRNRPDAVPLAITAVPSSHKWRPFGITSLALGTDGSRLYAVCKDSAIYAYSTSHLILGQAPELSTRPPRQKAGSAKQGLDPLYCFRHPNLNVSSFYIRCSVRSRLIGNGPELLAVGSGDGAAFVFPTDESNMLETWDGEGHSKTNFREAVVEGGAAGAAVSRSTSGGRGESYAGIPTVINGARLGNGHSREVTGVSWTSEGKLVTISDDCTARHWQEEAAEDDLTGNQARDARELRLAGDFGGTRWRSGWAETRRHHDMERDSWDEDDDDTPLY</sequence>
<dbReference type="PANTHER" id="PTHR22852:SF0">
    <property type="entry name" value="DENTICLELESS PROTEIN HOMOLOG"/>
    <property type="match status" value="1"/>
</dbReference>
<protein>
    <submittedName>
        <fullName evidence="6">WD40 repeat-like protein</fullName>
    </submittedName>
</protein>
<keyword evidence="7" id="KW-1185">Reference proteome</keyword>
<accession>A0A3N2Q935</accession>
<evidence type="ECO:0000313" key="7">
    <source>
        <dbReference type="Proteomes" id="UP000272025"/>
    </source>
</evidence>
<evidence type="ECO:0000256" key="1">
    <source>
        <dbReference type="ARBA" id="ARBA00004906"/>
    </source>
</evidence>
<dbReference type="PANTHER" id="PTHR22852">
    <property type="entry name" value="LETHAL 2 DENTICLELESS PROTEIN RETINOIC ACID-REGULATED NUCLEAR MATRIX-ASSOCIATED PROTEIN"/>
    <property type="match status" value="1"/>
</dbReference>
<dbReference type="EMBL" id="ML119051">
    <property type="protein sequence ID" value="ROT43158.1"/>
    <property type="molecule type" value="Genomic_DNA"/>
</dbReference>
<gene>
    <name evidence="6" type="ORF">SODALDRAFT_355356</name>
</gene>
<comment type="similarity">
    <text evidence="3">Belongs to the WD repeat cdt2 family.</text>
</comment>
<feature type="compositionally biased region" description="Basic and acidic residues" evidence="5">
    <location>
        <begin position="171"/>
        <end position="194"/>
    </location>
</feature>
<evidence type="ECO:0000256" key="3">
    <source>
        <dbReference type="ARBA" id="ARBA00038344"/>
    </source>
</evidence>
<evidence type="ECO:0000256" key="4">
    <source>
        <dbReference type="PROSITE-ProRule" id="PRU00221"/>
    </source>
</evidence>
<evidence type="ECO:0000313" key="6">
    <source>
        <dbReference type="EMBL" id="ROT43158.1"/>
    </source>
</evidence>
<feature type="region of interest" description="Disordered" evidence="5">
    <location>
        <begin position="865"/>
        <end position="891"/>
    </location>
</feature>
<reference evidence="6 7" key="1">
    <citation type="journal article" date="2018" name="Mol. Ecol.">
        <title>The obligate alkalophilic soda-lake fungus Sodiomyces alkalinus has shifted to a protein diet.</title>
        <authorList>
            <person name="Grum-Grzhimaylo A.A."/>
            <person name="Falkoski D.L."/>
            <person name="van den Heuvel J."/>
            <person name="Valero-Jimenez C.A."/>
            <person name="Min B."/>
            <person name="Choi I.G."/>
            <person name="Lipzen A."/>
            <person name="Daum C.G."/>
            <person name="Aanen D.K."/>
            <person name="Tsang A."/>
            <person name="Henrissat B."/>
            <person name="Bilanenko E.N."/>
            <person name="de Vries R.P."/>
            <person name="van Kan J.A.L."/>
            <person name="Grigoriev I.V."/>
            <person name="Debets A.J.M."/>
        </authorList>
    </citation>
    <scope>NUCLEOTIDE SEQUENCE [LARGE SCALE GENOMIC DNA]</scope>
    <source>
        <strain evidence="6 7">F11</strain>
    </source>
</reference>
<name>A0A3N2Q935_SODAK</name>
<dbReference type="STRING" id="1314773.A0A3N2Q935"/>
<dbReference type="AlphaFoldDB" id="A0A3N2Q935"/>
<dbReference type="InterPro" id="IPR001680">
    <property type="entry name" value="WD40_rpt"/>
</dbReference>
<dbReference type="Pfam" id="PF00400">
    <property type="entry name" value="WD40"/>
    <property type="match status" value="2"/>
</dbReference>
<dbReference type="InterPro" id="IPR051865">
    <property type="entry name" value="WD-repeat_CDT2_adapter"/>
</dbReference>
<dbReference type="InterPro" id="IPR015943">
    <property type="entry name" value="WD40/YVTN_repeat-like_dom_sf"/>
</dbReference>
<dbReference type="RefSeq" id="XP_028470964.1">
    <property type="nucleotide sequence ID" value="XM_028613806.1"/>
</dbReference>
<feature type="region of interest" description="Disordered" evidence="5">
    <location>
        <begin position="113"/>
        <end position="194"/>
    </location>
</feature>
<comment type="pathway">
    <text evidence="1">Protein modification; protein ubiquitination.</text>
</comment>
<evidence type="ECO:0000256" key="5">
    <source>
        <dbReference type="SAM" id="MobiDB-lite"/>
    </source>
</evidence>
<feature type="region of interest" description="Disordered" evidence="5">
    <location>
        <begin position="238"/>
        <end position="278"/>
    </location>
</feature>
<organism evidence="6 7">
    <name type="scientific">Sodiomyces alkalinus (strain CBS 110278 / VKM F-3762 / F11)</name>
    <name type="common">Alkaliphilic filamentous fungus</name>
    <dbReference type="NCBI Taxonomy" id="1314773"/>
    <lineage>
        <taxon>Eukaryota</taxon>
        <taxon>Fungi</taxon>
        <taxon>Dikarya</taxon>
        <taxon>Ascomycota</taxon>
        <taxon>Pezizomycotina</taxon>
        <taxon>Sordariomycetes</taxon>
        <taxon>Hypocreomycetidae</taxon>
        <taxon>Glomerellales</taxon>
        <taxon>Plectosphaerellaceae</taxon>
        <taxon>Sodiomyces</taxon>
    </lineage>
</organism>